<dbReference type="Proteomes" id="UP000617734">
    <property type="component" value="Unassembled WGS sequence"/>
</dbReference>
<protein>
    <submittedName>
        <fullName evidence="2">Uncharacterized protein</fullName>
    </submittedName>
</protein>
<keyword evidence="3" id="KW-1185">Reference proteome</keyword>
<sequence length="99" mass="10254">MHPVGGNDVALTEQEHVARHDGGGGYRAFRSVSQDACRGGGQGGQSRDRAVGPDLLDHPDRGVSPRPPVPPAVTGRHRGPAVPVKVPGSGPPWSRRKGG</sequence>
<organism evidence="2 3">
    <name type="scientific">Kitasatospora indigofera</name>
    <dbReference type="NCBI Taxonomy" id="67307"/>
    <lineage>
        <taxon>Bacteria</taxon>
        <taxon>Bacillati</taxon>
        <taxon>Actinomycetota</taxon>
        <taxon>Actinomycetes</taxon>
        <taxon>Kitasatosporales</taxon>
        <taxon>Streptomycetaceae</taxon>
        <taxon>Kitasatospora</taxon>
    </lineage>
</organism>
<evidence type="ECO:0000313" key="2">
    <source>
        <dbReference type="EMBL" id="GHH59737.1"/>
    </source>
</evidence>
<gene>
    <name evidence="2" type="ORF">GCM10018781_03480</name>
</gene>
<reference evidence="2" key="2">
    <citation type="submission" date="2020-09" db="EMBL/GenBank/DDBJ databases">
        <authorList>
            <person name="Sun Q."/>
            <person name="Ohkuma M."/>
        </authorList>
    </citation>
    <scope>NUCLEOTIDE SEQUENCE</scope>
    <source>
        <strain evidence="2">JCM 4646</strain>
    </source>
</reference>
<dbReference type="EMBL" id="BNBO01000001">
    <property type="protein sequence ID" value="GHH59737.1"/>
    <property type="molecule type" value="Genomic_DNA"/>
</dbReference>
<feature type="region of interest" description="Disordered" evidence="1">
    <location>
        <begin position="1"/>
        <end position="99"/>
    </location>
</feature>
<accession>A0A919KKH3</accession>
<dbReference type="AlphaFoldDB" id="A0A919KKH3"/>
<comment type="caution">
    <text evidence="2">The sequence shown here is derived from an EMBL/GenBank/DDBJ whole genome shotgun (WGS) entry which is preliminary data.</text>
</comment>
<name>A0A919KKH3_9ACTN</name>
<evidence type="ECO:0000313" key="3">
    <source>
        <dbReference type="Proteomes" id="UP000617734"/>
    </source>
</evidence>
<reference evidence="2" key="1">
    <citation type="journal article" date="2014" name="Int. J. Syst. Evol. Microbiol.">
        <title>Complete genome sequence of Corynebacterium casei LMG S-19264T (=DSM 44701T), isolated from a smear-ripened cheese.</title>
        <authorList>
            <consortium name="US DOE Joint Genome Institute (JGI-PGF)"/>
            <person name="Walter F."/>
            <person name="Albersmeier A."/>
            <person name="Kalinowski J."/>
            <person name="Ruckert C."/>
        </authorList>
    </citation>
    <scope>NUCLEOTIDE SEQUENCE</scope>
    <source>
        <strain evidence="2">JCM 4646</strain>
    </source>
</reference>
<feature type="compositionally biased region" description="Basic and acidic residues" evidence="1">
    <location>
        <begin position="46"/>
        <end position="63"/>
    </location>
</feature>
<feature type="compositionally biased region" description="Basic and acidic residues" evidence="1">
    <location>
        <begin position="13"/>
        <end position="22"/>
    </location>
</feature>
<evidence type="ECO:0000256" key="1">
    <source>
        <dbReference type="SAM" id="MobiDB-lite"/>
    </source>
</evidence>
<proteinExistence type="predicted"/>